<protein>
    <submittedName>
        <fullName evidence="1">Uncharacterized protein</fullName>
    </submittedName>
</protein>
<sequence>MSSERQSGWEDDASVSRQKLGLRDRIAHFTWANFTCTQSTGGMSILLSETPHQFHGLQTVGAVIFILNVALFVLFCAAMAARFILHPHMFKRSFTNPPEPFYISTFWVSIETIIICIQRFGVPHTGPWLIVAVRVLFWIYAAVTLIFSTVMWIILATKSQIKAIELHPVIFLLIVNTMLTGTIASVLIPSQPPVHRMSMIVAAVAYQGLGWTVTTMLLAWHLASVLERGLGSPSQRFGMFMPVAAPSYAIVCLIGCSRHLPADYGYFAQHPLAVEILQVVALWASIFLWLVTFWLFALVLVATIPVMLPFRNHRFEPQMHFTLAWWGLVFPNIGFALATAYIGTELGSPAIHWVATIMTILLFAVWLMNLMLHVKAVATGQIMWPGRDEDVIKSD</sequence>
<dbReference type="Proteomes" id="UP001143856">
    <property type="component" value="Unassembled WGS sequence"/>
</dbReference>
<evidence type="ECO:0000313" key="1">
    <source>
        <dbReference type="EMBL" id="KAJ2998556.1"/>
    </source>
</evidence>
<name>A0ACC1PQY5_9PEZI</name>
<organism evidence="1 2">
    <name type="scientific">Xylaria curta</name>
    <dbReference type="NCBI Taxonomy" id="42375"/>
    <lineage>
        <taxon>Eukaryota</taxon>
        <taxon>Fungi</taxon>
        <taxon>Dikarya</taxon>
        <taxon>Ascomycota</taxon>
        <taxon>Pezizomycotina</taxon>
        <taxon>Sordariomycetes</taxon>
        <taxon>Xylariomycetidae</taxon>
        <taxon>Xylariales</taxon>
        <taxon>Xylariaceae</taxon>
        <taxon>Xylaria</taxon>
    </lineage>
</organism>
<gene>
    <name evidence="1" type="ORF">NUW58_g276</name>
</gene>
<dbReference type="EMBL" id="JAPDGR010000023">
    <property type="protein sequence ID" value="KAJ2998556.1"/>
    <property type="molecule type" value="Genomic_DNA"/>
</dbReference>
<reference evidence="1" key="1">
    <citation type="submission" date="2022-10" db="EMBL/GenBank/DDBJ databases">
        <title>Genome Sequence of Xylaria curta.</title>
        <authorList>
            <person name="Buettner E."/>
        </authorList>
    </citation>
    <scope>NUCLEOTIDE SEQUENCE</scope>
    <source>
        <strain evidence="1">Babe10</strain>
    </source>
</reference>
<proteinExistence type="predicted"/>
<accession>A0ACC1PQY5</accession>
<comment type="caution">
    <text evidence="1">The sequence shown here is derived from an EMBL/GenBank/DDBJ whole genome shotgun (WGS) entry which is preliminary data.</text>
</comment>
<evidence type="ECO:0000313" key="2">
    <source>
        <dbReference type="Proteomes" id="UP001143856"/>
    </source>
</evidence>
<keyword evidence="2" id="KW-1185">Reference proteome</keyword>